<evidence type="ECO:0000256" key="2">
    <source>
        <dbReference type="ARBA" id="ARBA00010072"/>
    </source>
</evidence>
<feature type="transmembrane region" description="Helical" evidence="9">
    <location>
        <begin position="195"/>
        <end position="214"/>
    </location>
</feature>
<name>A0ABV3PQV8_9HYPH</name>
<reference evidence="11 12" key="1">
    <citation type="submission" date="2024-07" db="EMBL/GenBank/DDBJ databases">
        <title>Description of Labrys sedimenti sp. nov., isolated from a diclofenac-degrading enrichment culture.</title>
        <authorList>
            <person name="Tancsics A."/>
            <person name="Csepanyi A."/>
        </authorList>
    </citation>
    <scope>NUCLEOTIDE SEQUENCE [LARGE SCALE GENOMIC DNA]</scope>
    <source>
        <strain evidence="11 12">LMG 23578</strain>
    </source>
</reference>
<comment type="similarity">
    <text evidence="2">Belongs to the binding-protein-dependent transport system permease family. HisMQ subfamily.</text>
</comment>
<feature type="transmembrane region" description="Helical" evidence="9">
    <location>
        <begin position="20"/>
        <end position="41"/>
    </location>
</feature>
<dbReference type="Proteomes" id="UP001555786">
    <property type="component" value="Unassembled WGS sequence"/>
</dbReference>
<evidence type="ECO:0000256" key="9">
    <source>
        <dbReference type="RuleBase" id="RU363032"/>
    </source>
</evidence>
<evidence type="ECO:0000256" key="6">
    <source>
        <dbReference type="ARBA" id="ARBA00022692"/>
    </source>
</evidence>
<feature type="transmembrane region" description="Helical" evidence="9">
    <location>
        <begin position="53"/>
        <end position="76"/>
    </location>
</feature>
<dbReference type="EMBL" id="JBFNQD010000007">
    <property type="protein sequence ID" value="MEW9307866.1"/>
    <property type="molecule type" value="Genomic_DNA"/>
</dbReference>
<dbReference type="RefSeq" id="WP_367625170.1">
    <property type="nucleotide sequence ID" value="NZ_JBFNQD010000007.1"/>
</dbReference>
<evidence type="ECO:0000313" key="11">
    <source>
        <dbReference type="EMBL" id="MEW9307866.1"/>
    </source>
</evidence>
<dbReference type="CDD" id="cd06261">
    <property type="entry name" value="TM_PBP2"/>
    <property type="match status" value="1"/>
</dbReference>
<keyword evidence="5" id="KW-0997">Cell inner membrane</keyword>
<evidence type="ECO:0000313" key="12">
    <source>
        <dbReference type="Proteomes" id="UP001555786"/>
    </source>
</evidence>
<comment type="caution">
    <text evidence="11">The sequence shown here is derived from an EMBL/GenBank/DDBJ whole genome shotgun (WGS) entry which is preliminary data.</text>
</comment>
<evidence type="ECO:0000256" key="3">
    <source>
        <dbReference type="ARBA" id="ARBA00022448"/>
    </source>
</evidence>
<comment type="subcellular location">
    <subcellularLocation>
        <location evidence="1">Cell inner membrane</location>
        <topology evidence="1">Multi-pass membrane protein</topology>
    </subcellularLocation>
    <subcellularLocation>
        <location evidence="9">Cell membrane</location>
        <topology evidence="9">Multi-pass membrane protein</topology>
    </subcellularLocation>
</comment>
<evidence type="ECO:0000256" key="7">
    <source>
        <dbReference type="ARBA" id="ARBA00022989"/>
    </source>
</evidence>
<keyword evidence="8 9" id="KW-0472">Membrane</keyword>
<keyword evidence="3 9" id="KW-0813">Transport</keyword>
<evidence type="ECO:0000256" key="1">
    <source>
        <dbReference type="ARBA" id="ARBA00004429"/>
    </source>
</evidence>
<feature type="domain" description="ABC transmembrane type-1" evidence="10">
    <location>
        <begin position="17"/>
        <end position="214"/>
    </location>
</feature>
<dbReference type="PANTHER" id="PTHR30614:SF10">
    <property type="entry name" value="ARGININE ABC TRANSPORTER PERMEASE PROTEIN ARTM"/>
    <property type="match status" value="1"/>
</dbReference>
<gene>
    <name evidence="11" type="ORF">ABXS05_20100</name>
</gene>
<sequence>MSLEMLLRAIPVVLTGLKLTLLITLAAFAVGQLVALPVALGRVSKFRLLRGATWLYTFLLRGSPLLVQLFILYYGLAQFPAVRSSVFWPILRDPVYCAILAIGINSSAYVAEVIAGGIRKIPAGQFEACISLGLSRRRTFIDVVLPQTYRAIFPSIGNEIILVLKASSLASAVTVMEMTGAARAFTAKTYAPFEVFIVAGLVYLLVGFVFSLIFRVSESALFRSTGLGSSKAAAAGRRPAEVAS</sequence>
<dbReference type="InterPro" id="IPR043429">
    <property type="entry name" value="ArtM/GltK/GlnP/TcyL/YhdX-like"/>
</dbReference>
<accession>A0ABV3PQV8</accession>
<organism evidence="11 12">
    <name type="scientific">Labrys neptuniae</name>
    <dbReference type="NCBI Taxonomy" id="376174"/>
    <lineage>
        <taxon>Bacteria</taxon>
        <taxon>Pseudomonadati</taxon>
        <taxon>Pseudomonadota</taxon>
        <taxon>Alphaproteobacteria</taxon>
        <taxon>Hyphomicrobiales</taxon>
        <taxon>Xanthobacteraceae</taxon>
        <taxon>Labrys</taxon>
    </lineage>
</organism>
<dbReference type="PROSITE" id="PS50928">
    <property type="entry name" value="ABC_TM1"/>
    <property type="match status" value="1"/>
</dbReference>
<keyword evidence="7 9" id="KW-1133">Transmembrane helix</keyword>
<evidence type="ECO:0000256" key="4">
    <source>
        <dbReference type="ARBA" id="ARBA00022475"/>
    </source>
</evidence>
<keyword evidence="4" id="KW-1003">Cell membrane</keyword>
<dbReference type="InterPro" id="IPR035906">
    <property type="entry name" value="MetI-like_sf"/>
</dbReference>
<keyword evidence="12" id="KW-1185">Reference proteome</keyword>
<dbReference type="InterPro" id="IPR010065">
    <property type="entry name" value="AA_ABC_transptr_permease_3TM"/>
</dbReference>
<evidence type="ECO:0000259" key="10">
    <source>
        <dbReference type="PROSITE" id="PS50928"/>
    </source>
</evidence>
<protein>
    <submittedName>
        <fullName evidence="11">ABC transporter permease subunit</fullName>
    </submittedName>
</protein>
<evidence type="ECO:0000256" key="8">
    <source>
        <dbReference type="ARBA" id="ARBA00023136"/>
    </source>
</evidence>
<keyword evidence="6 9" id="KW-0812">Transmembrane</keyword>
<dbReference type="NCBIfam" id="TIGR01726">
    <property type="entry name" value="HEQRo_perm_3TM"/>
    <property type="match status" value="1"/>
</dbReference>
<proteinExistence type="inferred from homology"/>
<dbReference type="Gene3D" id="1.10.3720.10">
    <property type="entry name" value="MetI-like"/>
    <property type="match status" value="1"/>
</dbReference>
<dbReference type="PANTHER" id="PTHR30614">
    <property type="entry name" value="MEMBRANE COMPONENT OF AMINO ACID ABC TRANSPORTER"/>
    <property type="match status" value="1"/>
</dbReference>
<dbReference type="InterPro" id="IPR000515">
    <property type="entry name" value="MetI-like"/>
</dbReference>
<dbReference type="Pfam" id="PF00528">
    <property type="entry name" value="BPD_transp_1"/>
    <property type="match status" value="1"/>
</dbReference>
<dbReference type="SUPFAM" id="SSF161098">
    <property type="entry name" value="MetI-like"/>
    <property type="match status" value="1"/>
</dbReference>
<evidence type="ECO:0000256" key="5">
    <source>
        <dbReference type="ARBA" id="ARBA00022519"/>
    </source>
</evidence>